<evidence type="ECO:0000313" key="2">
    <source>
        <dbReference type="EMBL" id="KAF7352353.1"/>
    </source>
</evidence>
<protein>
    <submittedName>
        <fullName evidence="2">Uncharacterized protein</fullName>
    </submittedName>
</protein>
<dbReference type="Proteomes" id="UP000620124">
    <property type="component" value="Unassembled WGS sequence"/>
</dbReference>
<dbReference type="EMBL" id="JACAZI010000009">
    <property type="protein sequence ID" value="KAF7352353.1"/>
    <property type="molecule type" value="Genomic_DNA"/>
</dbReference>
<keyword evidence="1" id="KW-0472">Membrane</keyword>
<keyword evidence="1" id="KW-1133">Transmembrane helix</keyword>
<evidence type="ECO:0000256" key="1">
    <source>
        <dbReference type="SAM" id="Phobius"/>
    </source>
</evidence>
<name>A0A8H6Y1J2_9AGAR</name>
<reference evidence="2" key="1">
    <citation type="submission" date="2020-05" db="EMBL/GenBank/DDBJ databases">
        <title>Mycena genomes resolve the evolution of fungal bioluminescence.</title>
        <authorList>
            <person name="Tsai I.J."/>
        </authorList>
    </citation>
    <scope>NUCLEOTIDE SEQUENCE</scope>
    <source>
        <strain evidence="2">CCC161011</strain>
    </source>
</reference>
<dbReference type="AlphaFoldDB" id="A0A8H6Y1J2"/>
<proteinExistence type="predicted"/>
<sequence length="144" mass="15699">MFTVGIITFILATMHICKEKKIPCQSDHILIHCREAQLVIWASFHNGTTFSRMSSMRRKEFSGILSQFIAAGCYGTGIFLVVCVPFLMVFSSTVSGYMTCAIFSNIHPGTAVLDGSLDGSLGAWVKTFYSLAVAQNIITTGLMA</sequence>
<dbReference type="OrthoDB" id="3346544at2759"/>
<evidence type="ECO:0000313" key="3">
    <source>
        <dbReference type="Proteomes" id="UP000620124"/>
    </source>
</evidence>
<organism evidence="2 3">
    <name type="scientific">Mycena venus</name>
    <dbReference type="NCBI Taxonomy" id="2733690"/>
    <lineage>
        <taxon>Eukaryota</taxon>
        <taxon>Fungi</taxon>
        <taxon>Dikarya</taxon>
        <taxon>Basidiomycota</taxon>
        <taxon>Agaricomycotina</taxon>
        <taxon>Agaricomycetes</taxon>
        <taxon>Agaricomycetidae</taxon>
        <taxon>Agaricales</taxon>
        <taxon>Marasmiineae</taxon>
        <taxon>Mycenaceae</taxon>
        <taxon>Mycena</taxon>
    </lineage>
</organism>
<feature type="transmembrane region" description="Helical" evidence="1">
    <location>
        <begin position="61"/>
        <end position="90"/>
    </location>
</feature>
<comment type="caution">
    <text evidence="2">The sequence shown here is derived from an EMBL/GenBank/DDBJ whole genome shotgun (WGS) entry which is preliminary data.</text>
</comment>
<keyword evidence="3" id="KW-1185">Reference proteome</keyword>
<gene>
    <name evidence="2" type="ORF">MVEN_01199000</name>
</gene>
<accession>A0A8H6Y1J2</accession>
<keyword evidence="1" id="KW-0812">Transmembrane</keyword>